<dbReference type="Gene3D" id="3.30.70.360">
    <property type="match status" value="1"/>
</dbReference>
<reference evidence="4" key="1">
    <citation type="journal article" date="2019" name="Int. J. Syst. Evol. Microbiol.">
        <title>The Global Catalogue of Microorganisms (GCM) 10K type strain sequencing project: providing services to taxonomists for standard genome sequencing and annotation.</title>
        <authorList>
            <consortium name="The Broad Institute Genomics Platform"/>
            <consortium name="The Broad Institute Genome Sequencing Center for Infectious Disease"/>
            <person name="Wu L."/>
            <person name="Ma J."/>
        </authorList>
    </citation>
    <scope>NUCLEOTIDE SEQUENCE [LARGE SCALE GENOMIC DNA]</scope>
    <source>
        <strain evidence="4">KCTC 42182</strain>
    </source>
</reference>
<name>A0ABV7VAX0_9PROT</name>
<evidence type="ECO:0000313" key="3">
    <source>
        <dbReference type="EMBL" id="MFC3674615.1"/>
    </source>
</evidence>
<keyword evidence="1" id="KW-0378">Hydrolase</keyword>
<evidence type="ECO:0000259" key="2">
    <source>
        <dbReference type="Pfam" id="PF07687"/>
    </source>
</evidence>
<dbReference type="PANTHER" id="PTHR11014">
    <property type="entry name" value="PEPTIDASE M20 FAMILY MEMBER"/>
    <property type="match status" value="1"/>
</dbReference>
<evidence type="ECO:0000256" key="1">
    <source>
        <dbReference type="ARBA" id="ARBA00022801"/>
    </source>
</evidence>
<dbReference type="Pfam" id="PF07687">
    <property type="entry name" value="M20_dimer"/>
    <property type="match status" value="1"/>
</dbReference>
<evidence type="ECO:0000313" key="4">
    <source>
        <dbReference type="Proteomes" id="UP001595711"/>
    </source>
</evidence>
<dbReference type="InterPro" id="IPR002933">
    <property type="entry name" value="Peptidase_M20"/>
</dbReference>
<dbReference type="RefSeq" id="WP_379721904.1">
    <property type="nucleotide sequence ID" value="NZ_JBHRYJ010000001.1"/>
</dbReference>
<dbReference type="Proteomes" id="UP001595711">
    <property type="component" value="Unassembled WGS sequence"/>
</dbReference>
<accession>A0ABV7VAX0</accession>
<dbReference type="Gene3D" id="3.40.630.10">
    <property type="entry name" value="Zn peptidases"/>
    <property type="match status" value="1"/>
</dbReference>
<sequence>MNVQSKSKASDKAAVLEKIDALLPELERIYVDLHQNPELSMQEVRTAGIAADWLEKYGFEVHRQIGKTGVVGLLKNGEGPCILLRADMDGLPVKEKTGLEYASKAAGTDRFGQSVSIMHACAHDMHVTWLMAASRLLSESRELWRGTVMAVFQPAEEIGAGAAAMLADGMVKKFPKPTVSLGQHLIPQPAGQICYRPGIAMSAADSWEVKMVGRGAHGSQPQNSIDPVVMASATVMRLQTVVSREVAMADNAVVTVGTIQSGFNENVIPDEALLRLNIRTFKEAVRSRVLESVKRIIEAEATASGAPKMPEIREISRFPLTVNDEAAMAKTVGAMGAHFGAARLTEMDPLSGSEDFGLFGTAWGVPSVFWWVGGTDPARLAAAQSGGEPIPVNHSPFFAPVIHPTLKTGVETLLLAAFAWLD</sequence>
<keyword evidence="4" id="KW-1185">Reference proteome</keyword>
<dbReference type="PANTHER" id="PTHR11014:SF63">
    <property type="entry name" value="METALLOPEPTIDASE, PUTATIVE (AFU_ORTHOLOGUE AFUA_6G09600)-RELATED"/>
    <property type="match status" value="1"/>
</dbReference>
<comment type="caution">
    <text evidence="3">The sequence shown here is derived from an EMBL/GenBank/DDBJ whole genome shotgun (WGS) entry which is preliminary data.</text>
</comment>
<dbReference type="Pfam" id="PF01546">
    <property type="entry name" value="Peptidase_M20"/>
    <property type="match status" value="1"/>
</dbReference>
<dbReference type="PIRSF" id="PIRSF005962">
    <property type="entry name" value="Pept_M20D_amidohydro"/>
    <property type="match status" value="1"/>
</dbReference>
<dbReference type="SUPFAM" id="SSF55031">
    <property type="entry name" value="Bacterial exopeptidase dimerisation domain"/>
    <property type="match status" value="1"/>
</dbReference>
<dbReference type="InterPro" id="IPR036264">
    <property type="entry name" value="Bact_exopeptidase_dim_dom"/>
</dbReference>
<organism evidence="3 4">
    <name type="scientific">Ferrovibrio xuzhouensis</name>
    <dbReference type="NCBI Taxonomy" id="1576914"/>
    <lineage>
        <taxon>Bacteria</taxon>
        <taxon>Pseudomonadati</taxon>
        <taxon>Pseudomonadota</taxon>
        <taxon>Alphaproteobacteria</taxon>
        <taxon>Rhodospirillales</taxon>
        <taxon>Rhodospirillaceae</taxon>
        <taxon>Ferrovibrio</taxon>
    </lineage>
</organism>
<proteinExistence type="predicted"/>
<dbReference type="NCBIfam" id="TIGR01891">
    <property type="entry name" value="amidohydrolases"/>
    <property type="match status" value="1"/>
</dbReference>
<dbReference type="InterPro" id="IPR017439">
    <property type="entry name" value="Amidohydrolase"/>
</dbReference>
<protein>
    <submittedName>
        <fullName evidence="3">Amidohydrolase</fullName>
    </submittedName>
</protein>
<dbReference type="InterPro" id="IPR011650">
    <property type="entry name" value="Peptidase_M20_dimer"/>
</dbReference>
<dbReference type="EMBL" id="JBHRYJ010000001">
    <property type="protein sequence ID" value="MFC3674615.1"/>
    <property type="molecule type" value="Genomic_DNA"/>
</dbReference>
<dbReference type="SUPFAM" id="SSF53187">
    <property type="entry name" value="Zn-dependent exopeptidases"/>
    <property type="match status" value="1"/>
</dbReference>
<feature type="domain" description="Peptidase M20 dimerisation" evidence="2">
    <location>
        <begin position="205"/>
        <end position="301"/>
    </location>
</feature>
<gene>
    <name evidence="3" type="ORF">ACFOOQ_03610</name>
</gene>